<name>A0A914WK35_9BILA</name>
<dbReference type="WBParaSite" id="PSAMB.scaffold448size50719.g6016.t1">
    <property type="protein sequence ID" value="PSAMB.scaffold448size50719.g6016.t1"/>
    <property type="gene ID" value="PSAMB.scaffold448size50719.g6016"/>
</dbReference>
<feature type="compositionally biased region" description="Acidic residues" evidence="1">
    <location>
        <begin position="147"/>
        <end position="158"/>
    </location>
</feature>
<evidence type="ECO:0000313" key="3">
    <source>
        <dbReference type="WBParaSite" id="PSAMB.scaffold448size50719.g6016.t1"/>
    </source>
</evidence>
<dbReference type="InterPro" id="IPR006150">
    <property type="entry name" value="Cys_repeat_1"/>
</dbReference>
<organism evidence="2 3">
    <name type="scientific">Plectus sambesii</name>
    <dbReference type="NCBI Taxonomy" id="2011161"/>
    <lineage>
        <taxon>Eukaryota</taxon>
        <taxon>Metazoa</taxon>
        <taxon>Ecdysozoa</taxon>
        <taxon>Nematoda</taxon>
        <taxon>Chromadorea</taxon>
        <taxon>Plectida</taxon>
        <taxon>Plectina</taxon>
        <taxon>Plectoidea</taxon>
        <taxon>Plectidae</taxon>
        <taxon>Plectus</taxon>
    </lineage>
</organism>
<dbReference type="Proteomes" id="UP000887566">
    <property type="component" value="Unplaced"/>
</dbReference>
<sequence>MHSLPFFATVIAIVVGRPQFNFNDHKMLTEIPCPSGGKMYVDPMTSDIEMCTQHFGFYANTCPNGTRCERLANRNLLFKDFCCWPPDEPEKPLVVEEQTTTKEPEEPTTTASITEEGEEEVEGKGGEEGEGEEGGKGGEEVGGEGGGEGEVEEKEEVEATTVAASEEEIDSIAELVAKRFKGPRCKDQEDKVLIDLGARIGDRIPDCSYSPCPKGYSCEYNNDVRQFICCGTPPDELPAVGFPLEPVPRIRVIEPPMPNVEGITKTKKPPSRKWKHCPEGRALMYFEEAYPVVCEQKGTLMKGSCPNSHSACLPSKEHEHKVCCDVRNLRDSQDTSTLMMPEK</sequence>
<feature type="region of interest" description="Disordered" evidence="1">
    <location>
        <begin position="95"/>
        <end position="165"/>
    </location>
</feature>
<accession>A0A914WK35</accession>
<feature type="compositionally biased region" description="Basic and acidic residues" evidence="1">
    <location>
        <begin position="122"/>
        <end position="139"/>
    </location>
</feature>
<dbReference type="AlphaFoldDB" id="A0A914WK35"/>
<reference evidence="3" key="1">
    <citation type="submission" date="2022-11" db="UniProtKB">
        <authorList>
            <consortium name="WormBaseParasite"/>
        </authorList>
    </citation>
    <scope>IDENTIFICATION</scope>
</reference>
<dbReference type="SMART" id="SM00289">
    <property type="entry name" value="WR1"/>
    <property type="match status" value="3"/>
</dbReference>
<protein>
    <submittedName>
        <fullName evidence="3">Uncharacterized protein</fullName>
    </submittedName>
</protein>
<proteinExistence type="predicted"/>
<feature type="compositionally biased region" description="Basic and acidic residues" evidence="1">
    <location>
        <begin position="95"/>
        <end position="105"/>
    </location>
</feature>
<keyword evidence="2" id="KW-1185">Reference proteome</keyword>
<dbReference type="Pfam" id="PF14625">
    <property type="entry name" value="Lustrin_cystein"/>
    <property type="match status" value="3"/>
</dbReference>
<evidence type="ECO:0000256" key="1">
    <source>
        <dbReference type="SAM" id="MobiDB-lite"/>
    </source>
</evidence>
<evidence type="ECO:0000313" key="2">
    <source>
        <dbReference type="Proteomes" id="UP000887566"/>
    </source>
</evidence>
<dbReference type="InterPro" id="IPR028150">
    <property type="entry name" value="Lustrin_cystein"/>
</dbReference>